<dbReference type="InterPro" id="IPR011990">
    <property type="entry name" value="TPR-like_helical_dom_sf"/>
</dbReference>
<evidence type="ECO:0008006" key="4">
    <source>
        <dbReference type="Google" id="ProtNLM"/>
    </source>
</evidence>
<dbReference type="OrthoDB" id="7063913at2"/>
<evidence type="ECO:0000313" key="3">
    <source>
        <dbReference type="Proteomes" id="UP000291562"/>
    </source>
</evidence>
<dbReference type="KEGG" id="xbc:ELE36_06175"/>
<feature type="signal peptide" evidence="1">
    <location>
        <begin position="1"/>
        <end position="22"/>
    </location>
</feature>
<dbReference type="Proteomes" id="UP000291562">
    <property type="component" value="Chromosome"/>
</dbReference>
<proteinExistence type="predicted"/>
<keyword evidence="3" id="KW-1185">Reference proteome</keyword>
<accession>A0A411HHV5</accession>
<evidence type="ECO:0000313" key="2">
    <source>
        <dbReference type="EMBL" id="QBB69980.1"/>
    </source>
</evidence>
<dbReference type="RefSeq" id="WP_129832238.1">
    <property type="nucleotide sequence ID" value="NZ_CP035704.1"/>
</dbReference>
<sequence length="183" mass="19747">MKKFARYILTGLLGFAALNASAESPSAPAFESVDHADFFSMLKRADQALQDKESTTVFAQQQRLACAGSQSNQAALGGLYLTGRGVTEDDITGYSWLKLASASGMPAQRDLVKKLEQGMTPAQHVVADAKVEKLQSLYGPMATHMSCSQVNAPGSHLKQLVCNPERIDADGRLVWLKRCVDGK</sequence>
<dbReference type="EMBL" id="CP035704">
    <property type="protein sequence ID" value="QBB69980.1"/>
    <property type="molecule type" value="Genomic_DNA"/>
</dbReference>
<dbReference type="AlphaFoldDB" id="A0A411HHV5"/>
<name>A0A411HHV5_9GAMM</name>
<gene>
    <name evidence="2" type="ORF">ELE36_06175</name>
</gene>
<evidence type="ECO:0000256" key="1">
    <source>
        <dbReference type="SAM" id="SignalP"/>
    </source>
</evidence>
<dbReference type="Gene3D" id="1.25.40.10">
    <property type="entry name" value="Tetratricopeptide repeat domain"/>
    <property type="match status" value="1"/>
</dbReference>
<feature type="chain" id="PRO_5019399902" description="Sel1 repeat family protein" evidence="1">
    <location>
        <begin position="23"/>
        <end position="183"/>
    </location>
</feature>
<keyword evidence="1" id="KW-0732">Signal</keyword>
<protein>
    <recommendedName>
        <fullName evidence="4">Sel1 repeat family protein</fullName>
    </recommendedName>
</protein>
<reference evidence="2 3" key="1">
    <citation type="submission" date="2019-01" db="EMBL/GenBank/DDBJ databases">
        <title>Pseudolysobacter antarctica gen. nov., sp. nov., isolated from Fildes Peninsula, Antarctica.</title>
        <authorList>
            <person name="Wei Z."/>
            <person name="Peng F."/>
        </authorList>
    </citation>
    <scope>NUCLEOTIDE SEQUENCE [LARGE SCALE GENOMIC DNA]</scope>
    <source>
        <strain evidence="2 3">AQ6-296</strain>
    </source>
</reference>
<organism evidence="2 3">
    <name type="scientific">Pseudolysobacter antarcticus</name>
    <dbReference type="NCBI Taxonomy" id="2511995"/>
    <lineage>
        <taxon>Bacteria</taxon>
        <taxon>Pseudomonadati</taxon>
        <taxon>Pseudomonadota</taxon>
        <taxon>Gammaproteobacteria</taxon>
        <taxon>Lysobacterales</taxon>
        <taxon>Rhodanobacteraceae</taxon>
        <taxon>Pseudolysobacter</taxon>
    </lineage>
</organism>